<evidence type="ECO:0000256" key="1">
    <source>
        <dbReference type="SAM" id="MobiDB-lite"/>
    </source>
</evidence>
<sequence length="89" mass="9587">MGRRRRGAGWEKGGKGEGDGRVVRRRVRGGWQGAVRGPDPVLPLSPAAGLASKMTSSRGPPLANAEYDARGGVEEEEDEEHHALRLTTR</sequence>
<comment type="caution">
    <text evidence="2">The sequence shown here is derived from an EMBL/GenBank/DDBJ whole genome shotgun (WGS) entry which is preliminary data.</text>
</comment>
<feature type="compositionally biased region" description="Basic and acidic residues" evidence="1">
    <location>
        <begin position="8"/>
        <end position="22"/>
    </location>
</feature>
<name>A0A699Z0B7_HAELA</name>
<evidence type="ECO:0000313" key="3">
    <source>
        <dbReference type="Proteomes" id="UP000485058"/>
    </source>
</evidence>
<evidence type="ECO:0000313" key="2">
    <source>
        <dbReference type="EMBL" id="GFH15983.1"/>
    </source>
</evidence>
<accession>A0A699Z0B7</accession>
<organism evidence="2 3">
    <name type="scientific">Haematococcus lacustris</name>
    <name type="common">Green alga</name>
    <name type="synonym">Haematococcus pluvialis</name>
    <dbReference type="NCBI Taxonomy" id="44745"/>
    <lineage>
        <taxon>Eukaryota</taxon>
        <taxon>Viridiplantae</taxon>
        <taxon>Chlorophyta</taxon>
        <taxon>core chlorophytes</taxon>
        <taxon>Chlorophyceae</taxon>
        <taxon>CS clade</taxon>
        <taxon>Chlamydomonadales</taxon>
        <taxon>Haematococcaceae</taxon>
        <taxon>Haematococcus</taxon>
    </lineage>
</organism>
<keyword evidence="3" id="KW-1185">Reference proteome</keyword>
<feature type="region of interest" description="Disordered" evidence="1">
    <location>
        <begin position="1"/>
        <end position="89"/>
    </location>
</feature>
<gene>
    <name evidence="2" type="ORF">HaLaN_12322</name>
</gene>
<dbReference type="Proteomes" id="UP000485058">
    <property type="component" value="Unassembled WGS sequence"/>
</dbReference>
<dbReference type="AlphaFoldDB" id="A0A699Z0B7"/>
<protein>
    <submittedName>
        <fullName evidence="2">Uncharacterized protein</fullName>
    </submittedName>
</protein>
<reference evidence="2 3" key="1">
    <citation type="submission" date="2020-02" db="EMBL/GenBank/DDBJ databases">
        <title>Draft genome sequence of Haematococcus lacustris strain NIES-144.</title>
        <authorList>
            <person name="Morimoto D."/>
            <person name="Nakagawa S."/>
            <person name="Yoshida T."/>
            <person name="Sawayama S."/>
        </authorList>
    </citation>
    <scope>NUCLEOTIDE SEQUENCE [LARGE SCALE GENOMIC DNA]</scope>
    <source>
        <strain evidence="2 3">NIES-144</strain>
    </source>
</reference>
<dbReference type="EMBL" id="BLLF01000929">
    <property type="protein sequence ID" value="GFH15983.1"/>
    <property type="molecule type" value="Genomic_DNA"/>
</dbReference>
<proteinExistence type="predicted"/>